<dbReference type="AlphaFoldDB" id="S9QX69"/>
<dbReference type="GO" id="GO:0045292">
    <property type="term" value="P:mRNA cis splicing, via spliceosome"/>
    <property type="evidence" value="ECO:0007669"/>
    <property type="project" value="EnsemblFungi"/>
</dbReference>
<keyword evidence="5" id="KW-1185">Reference proteome</keyword>
<name>S9QX69_SCHOY</name>
<accession>S9QX69</accession>
<evidence type="ECO:0000256" key="1">
    <source>
        <dbReference type="ARBA" id="ARBA00022664"/>
    </source>
</evidence>
<dbReference type="GO" id="GO:0005681">
    <property type="term" value="C:spliceosomal complex"/>
    <property type="evidence" value="ECO:0007669"/>
    <property type="project" value="TreeGrafter"/>
</dbReference>
<dbReference type="Pfam" id="PF01480">
    <property type="entry name" value="PWI"/>
    <property type="match status" value="1"/>
</dbReference>
<dbReference type="InterPro" id="IPR052225">
    <property type="entry name" value="Ser/Arg_repetitive_matrix"/>
</dbReference>
<evidence type="ECO:0000313" key="4">
    <source>
        <dbReference type="EMBL" id="EPX70910.1"/>
    </source>
</evidence>
<dbReference type="PANTHER" id="PTHR23148:SF0">
    <property type="entry name" value="SERINE_ARGININE REPETITIVE MATRIX PROTEIN 1"/>
    <property type="match status" value="1"/>
</dbReference>
<dbReference type="OMA" id="QFVKELW"/>
<dbReference type="EMBL" id="KE503208">
    <property type="protein sequence ID" value="EPX70910.1"/>
    <property type="molecule type" value="Genomic_DNA"/>
</dbReference>
<dbReference type="Proteomes" id="UP000016088">
    <property type="component" value="Unassembled WGS sequence"/>
</dbReference>
<dbReference type="GO" id="GO:0048024">
    <property type="term" value="P:regulation of mRNA splicing, via spliceosome"/>
    <property type="evidence" value="ECO:0007669"/>
    <property type="project" value="TreeGrafter"/>
</dbReference>
<feature type="region of interest" description="Disordered" evidence="2">
    <location>
        <begin position="144"/>
        <end position="291"/>
    </location>
</feature>
<dbReference type="Gene3D" id="1.20.1390.10">
    <property type="entry name" value="PWI domain"/>
    <property type="match status" value="1"/>
</dbReference>
<feature type="compositionally biased region" description="Basic residues" evidence="2">
    <location>
        <begin position="239"/>
        <end position="248"/>
    </location>
</feature>
<gene>
    <name evidence="4" type="ORF">SOCG_04048</name>
</gene>
<organism evidence="4 5">
    <name type="scientific">Schizosaccharomyces octosporus (strain yFS286)</name>
    <name type="common">Fission yeast</name>
    <name type="synonym">Octosporomyces octosporus</name>
    <dbReference type="NCBI Taxonomy" id="483514"/>
    <lineage>
        <taxon>Eukaryota</taxon>
        <taxon>Fungi</taxon>
        <taxon>Dikarya</taxon>
        <taxon>Ascomycota</taxon>
        <taxon>Taphrinomycotina</taxon>
        <taxon>Schizosaccharomycetes</taxon>
        <taxon>Schizosaccharomycetales</taxon>
        <taxon>Schizosaccharomycetaceae</taxon>
        <taxon>Schizosaccharomyces</taxon>
    </lineage>
</organism>
<evidence type="ECO:0000313" key="5">
    <source>
        <dbReference type="Proteomes" id="UP000016088"/>
    </source>
</evidence>
<evidence type="ECO:0000256" key="2">
    <source>
        <dbReference type="SAM" id="MobiDB-lite"/>
    </source>
</evidence>
<reference evidence="4 5" key="1">
    <citation type="journal article" date="2011" name="Science">
        <title>Comparative functional genomics of the fission yeasts.</title>
        <authorList>
            <person name="Rhind N."/>
            <person name="Chen Z."/>
            <person name="Yassour M."/>
            <person name="Thompson D.A."/>
            <person name="Haas B.J."/>
            <person name="Habib N."/>
            <person name="Wapinski I."/>
            <person name="Roy S."/>
            <person name="Lin M.F."/>
            <person name="Heiman D.I."/>
            <person name="Young S.K."/>
            <person name="Furuya K."/>
            <person name="Guo Y."/>
            <person name="Pidoux A."/>
            <person name="Chen H.M."/>
            <person name="Robbertse B."/>
            <person name="Goldberg J.M."/>
            <person name="Aoki K."/>
            <person name="Bayne E.H."/>
            <person name="Berlin A.M."/>
            <person name="Desjardins C.A."/>
            <person name="Dobbs E."/>
            <person name="Dukaj L."/>
            <person name="Fan L."/>
            <person name="FitzGerald M.G."/>
            <person name="French C."/>
            <person name="Gujja S."/>
            <person name="Hansen K."/>
            <person name="Keifenheim D."/>
            <person name="Levin J.Z."/>
            <person name="Mosher R.A."/>
            <person name="Mueller C.A."/>
            <person name="Pfiffner J."/>
            <person name="Priest M."/>
            <person name="Russ C."/>
            <person name="Smialowska A."/>
            <person name="Swoboda P."/>
            <person name="Sykes S.M."/>
            <person name="Vaughn M."/>
            <person name="Vengrova S."/>
            <person name="Yoder R."/>
            <person name="Zeng Q."/>
            <person name="Allshire R."/>
            <person name="Baulcombe D."/>
            <person name="Birren B.W."/>
            <person name="Brown W."/>
            <person name="Ekwall K."/>
            <person name="Kellis M."/>
            <person name="Leatherwood J."/>
            <person name="Levin H."/>
            <person name="Margalit H."/>
            <person name="Martienssen R."/>
            <person name="Nieduszynski C.A."/>
            <person name="Spatafora J.W."/>
            <person name="Friedman N."/>
            <person name="Dalgaard J.Z."/>
            <person name="Baumann P."/>
            <person name="Niki H."/>
            <person name="Regev A."/>
            <person name="Nusbaum C."/>
        </authorList>
    </citation>
    <scope>NUCLEOTIDE SEQUENCE [LARGE SCALE GENOMIC DNA]</scope>
    <source>
        <strain evidence="5">yFS286</strain>
    </source>
</reference>
<evidence type="ECO:0000259" key="3">
    <source>
        <dbReference type="PROSITE" id="PS51025"/>
    </source>
</evidence>
<dbReference type="GO" id="GO:0003723">
    <property type="term" value="F:RNA binding"/>
    <property type="evidence" value="ECO:0007669"/>
    <property type="project" value="TreeGrafter"/>
</dbReference>
<feature type="compositionally biased region" description="Basic and acidic residues" evidence="2">
    <location>
        <begin position="144"/>
        <end position="180"/>
    </location>
</feature>
<feature type="domain" description="PWI" evidence="3">
    <location>
        <begin position="26"/>
        <end position="137"/>
    </location>
</feature>
<dbReference type="VEuPathDB" id="FungiDB:SOCG_04048"/>
<dbReference type="PROSITE" id="PS51025">
    <property type="entry name" value="PWI"/>
    <property type="match status" value="1"/>
</dbReference>
<proteinExistence type="predicted"/>
<dbReference type="HOGENOM" id="CLU_924890_0_0_1"/>
<dbReference type="GeneID" id="25033012"/>
<dbReference type="SUPFAM" id="SSF101233">
    <property type="entry name" value="PWI domain"/>
    <property type="match status" value="1"/>
</dbReference>
<protein>
    <submittedName>
        <fullName evidence="4">Splicing coactivator SRRM1</fullName>
    </submittedName>
</protein>
<dbReference type="eggNOG" id="KOG2146">
    <property type="taxonomic scope" value="Eukaryota"/>
</dbReference>
<feature type="compositionally biased region" description="Basic and acidic residues" evidence="2">
    <location>
        <begin position="219"/>
        <end position="229"/>
    </location>
</feature>
<dbReference type="InterPro" id="IPR002483">
    <property type="entry name" value="PWI_dom"/>
</dbReference>
<keyword evidence="1" id="KW-0507">mRNA processing</keyword>
<dbReference type="RefSeq" id="XP_013020344.1">
    <property type="nucleotide sequence ID" value="XM_013164890.1"/>
</dbReference>
<dbReference type="InterPro" id="IPR036483">
    <property type="entry name" value="PWI_dom_sf"/>
</dbReference>
<feature type="compositionally biased region" description="Basic and acidic residues" evidence="2">
    <location>
        <begin position="249"/>
        <end position="272"/>
    </location>
</feature>
<dbReference type="OrthoDB" id="163257at2759"/>
<dbReference type="PANTHER" id="PTHR23148">
    <property type="entry name" value="SERINE/ARGININE REGULATED NUCLEAR MATRIX PROTEIN"/>
    <property type="match status" value="1"/>
</dbReference>
<sequence length="291" mass="34802">MSGFYKGVGAEQETLYTSADKKLMRNTKFPPSFGTKVDMKQVNIEVLKPWIANRLIELIGFEDEVVIDFVYSMLEEAVEASKNTDSHNESTLDPKKVQLNLTGFLESKAPEFAEELWLLILSASQNPYGIPEKFIQQKKEELSKLRSQRDVSESEVKKEIDRSLHPAEERTSREDRHWNIRESSGLRPRREPQSFSRREHRRRSSYERERSPRRHRNNRREVDSNERFYTDNNNTRSYRSSRHPRSIRNRHDEFDEFGRSRPSERRETDYYSKRNRSRSPYESEEERFSER</sequence>
<dbReference type="SMART" id="SM00311">
    <property type="entry name" value="PWI"/>
    <property type="match status" value="1"/>
</dbReference>